<sequence>MGTGILPKTTLPTKKYNSTSIDYTLNMFPYCRVQTITTSSRVVTLNLLEDDGSVKARNYQLASPRLASSLYRLVNEVYAFFRCDSVRKEVLSQTRRDILDAISFHHNGDVP</sequence>
<proteinExistence type="predicted"/>
<protein>
    <submittedName>
        <fullName evidence="1">Uncharacterized protein</fullName>
    </submittedName>
</protein>
<dbReference type="EMBL" id="KV893162">
    <property type="protein sequence ID" value="OON19622.1"/>
    <property type="molecule type" value="Genomic_DNA"/>
</dbReference>
<keyword evidence="2" id="KW-1185">Reference proteome</keyword>
<accession>A0A1S8WYN0</accession>
<dbReference type="SUPFAM" id="SSF50729">
    <property type="entry name" value="PH domain-like"/>
    <property type="match status" value="1"/>
</dbReference>
<dbReference type="Proteomes" id="UP000243686">
    <property type="component" value="Unassembled WGS sequence"/>
</dbReference>
<name>A0A1S8WYN0_OPIVI</name>
<reference evidence="1 2" key="1">
    <citation type="submission" date="2015-03" db="EMBL/GenBank/DDBJ databases">
        <title>Draft genome of the nematode, Opisthorchis viverrini.</title>
        <authorList>
            <person name="Mitreva M."/>
        </authorList>
    </citation>
    <scope>NUCLEOTIDE SEQUENCE [LARGE SCALE GENOMIC DNA]</scope>
    <source>
        <strain evidence="1">Khon Kaen</strain>
    </source>
</reference>
<dbReference type="AlphaFoldDB" id="A0A1S8WYN0"/>
<evidence type="ECO:0000313" key="2">
    <source>
        <dbReference type="Proteomes" id="UP000243686"/>
    </source>
</evidence>
<organism evidence="1 2">
    <name type="scientific">Opisthorchis viverrini</name>
    <name type="common">Southeast Asian liver fluke</name>
    <dbReference type="NCBI Taxonomy" id="6198"/>
    <lineage>
        <taxon>Eukaryota</taxon>
        <taxon>Metazoa</taxon>
        <taxon>Spiralia</taxon>
        <taxon>Lophotrochozoa</taxon>
        <taxon>Platyhelminthes</taxon>
        <taxon>Trematoda</taxon>
        <taxon>Digenea</taxon>
        <taxon>Opisthorchiida</taxon>
        <taxon>Opisthorchiata</taxon>
        <taxon>Opisthorchiidae</taxon>
        <taxon>Opisthorchis</taxon>
    </lineage>
</organism>
<evidence type="ECO:0000313" key="1">
    <source>
        <dbReference type="EMBL" id="OON19622.1"/>
    </source>
</evidence>
<gene>
    <name evidence="1" type="ORF">X801_04509</name>
</gene>